<dbReference type="AlphaFoldDB" id="A0AAF5DIC0"/>
<evidence type="ECO:0000313" key="4">
    <source>
        <dbReference type="WBParaSite" id="TCONS_00013477.p1"/>
    </source>
</evidence>
<keyword evidence="1" id="KW-0175">Coiled coil</keyword>
<keyword evidence="2" id="KW-0812">Transmembrane</keyword>
<dbReference type="WBParaSite" id="TCONS_00013477.p1">
    <property type="protein sequence ID" value="TCONS_00013477.p1"/>
    <property type="gene ID" value="XLOC_008159"/>
</dbReference>
<sequence>ENIFFLIVFIYFSETLPLSNKNLVKNSYNSKEAPIVLNNEVDNHVLKKRQRRGGARRRQRNRRQIRNLVSSLNLQLVRLQLQIQSLQQQLSSRVLLLTTTTTMGEIFDDYYQLISNANLLYKFRNVNNAITATKNIFNIYRETLNVRKRQRWFLKFKSVFFLIFFIYLSITIPLNNKNLVKNSYNPKEAPVVLNNEVDGHVLKKRQRNAARRRRRNRRELTNFVNRLNTQISQLQLQIQSLQQQLSSRVLLLTTTTTTRGENFFASHY</sequence>
<keyword evidence="2" id="KW-0472">Membrane</keyword>
<name>A0AAF5DIC0_STRER</name>
<evidence type="ECO:0000256" key="2">
    <source>
        <dbReference type="SAM" id="Phobius"/>
    </source>
</evidence>
<evidence type="ECO:0000313" key="3">
    <source>
        <dbReference type="Proteomes" id="UP000035681"/>
    </source>
</evidence>
<organism evidence="3 4">
    <name type="scientific">Strongyloides stercoralis</name>
    <name type="common">Threadworm</name>
    <dbReference type="NCBI Taxonomy" id="6248"/>
    <lineage>
        <taxon>Eukaryota</taxon>
        <taxon>Metazoa</taxon>
        <taxon>Ecdysozoa</taxon>
        <taxon>Nematoda</taxon>
        <taxon>Chromadorea</taxon>
        <taxon>Rhabditida</taxon>
        <taxon>Tylenchina</taxon>
        <taxon>Panagrolaimomorpha</taxon>
        <taxon>Strongyloidoidea</taxon>
        <taxon>Strongyloididae</taxon>
        <taxon>Strongyloides</taxon>
    </lineage>
</organism>
<protein>
    <submittedName>
        <fullName evidence="4">BZIP domain-containing protein</fullName>
    </submittedName>
</protein>
<dbReference type="Proteomes" id="UP000035681">
    <property type="component" value="Unplaced"/>
</dbReference>
<feature type="coiled-coil region" evidence="1">
    <location>
        <begin position="217"/>
        <end position="244"/>
    </location>
</feature>
<keyword evidence="2" id="KW-1133">Transmembrane helix</keyword>
<proteinExistence type="predicted"/>
<accession>A0AAF5DIC0</accession>
<keyword evidence="3" id="KW-1185">Reference proteome</keyword>
<evidence type="ECO:0000256" key="1">
    <source>
        <dbReference type="SAM" id="Coils"/>
    </source>
</evidence>
<feature type="transmembrane region" description="Helical" evidence="2">
    <location>
        <begin position="156"/>
        <end position="174"/>
    </location>
</feature>
<reference evidence="4" key="1">
    <citation type="submission" date="2024-02" db="UniProtKB">
        <authorList>
            <consortium name="WormBaseParasite"/>
        </authorList>
    </citation>
    <scope>IDENTIFICATION</scope>
</reference>